<gene>
    <name evidence="1" type="ORF">DJ90_150</name>
</gene>
<dbReference type="EMBL" id="JMQA01000038">
    <property type="protein sequence ID" value="KFN05721.1"/>
    <property type="molecule type" value="Genomic_DNA"/>
</dbReference>
<dbReference type="HOGENOM" id="CLU_1359273_0_0_9"/>
<comment type="caution">
    <text evidence="1">The sequence shown here is derived from an EMBL/GenBank/DDBJ whole genome shotgun (WGS) entry which is preliminary data.</text>
</comment>
<dbReference type="Proteomes" id="UP000029278">
    <property type="component" value="Unassembled WGS sequence"/>
</dbReference>
<dbReference type="PATRIC" id="fig|44252.3.peg.4411"/>
<evidence type="ECO:0000313" key="1">
    <source>
        <dbReference type="EMBL" id="KFN05721.1"/>
    </source>
</evidence>
<dbReference type="OrthoDB" id="1797983at2"/>
<dbReference type="RefSeq" id="WP_036625595.1">
    <property type="nucleotide sequence ID" value="NZ_BOSD01000008.1"/>
</dbReference>
<dbReference type="GeneID" id="77009205"/>
<reference evidence="1 2" key="1">
    <citation type="submission" date="2014-04" db="EMBL/GenBank/DDBJ databases">
        <authorList>
            <person name="Bishop-Lilly K.A."/>
            <person name="Broomall S.M."/>
            <person name="Chain P.S."/>
            <person name="Chertkov O."/>
            <person name="Coyne S.R."/>
            <person name="Daligault H.E."/>
            <person name="Davenport K.W."/>
            <person name="Erkkila T."/>
            <person name="Frey K.G."/>
            <person name="Gibbons H.S."/>
            <person name="Gu W."/>
            <person name="Jaissle J."/>
            <person name="Johnson S.L."/>
            <person name="Koroleva G.I."/>
            <person name="Ladner J.T."/>
            <person name="Lo C.-C."/>
            <person name="Minogue T.D."/>
            <person name="Munk C."/>
            <person name="Palacios G.F."/>
            <person name="Redden C.L."/>
            <person name="Rosenzweig C.N."/>
            <person name="Scholz M.B."/>
            <person name="Teshima H."/>
            <person name="Xu Y."/>
        </authorList>
    </citation>
    <scope>NUCLEOTIDE SEQUENCE [LARGE SCALE GENOMIC DNA]</scope>
    <source>
        <strain evidence="1 2">8244</strain>
    </source>
</reference>
<protein>
    <submittedName>
        <fullName evidence="1">Uncharacterized protein</fullName>
    </submittedName>
</protein>
<organism evidence="1 2">
    <name type="scientific">Paenibacillus macerans</name>
    <name type="common">Bacillus macerans</name>
    <dbReference type="NCBI Taxonomy" id="44252"/>
    <lineage>
        <taxon>Bacteria</taxon>
        <taxon>Bacillati</taxon>
        <taxon>Bacillota</taxon>
        <taxon>Bacilli</taxon>
        <taxon>Bacillales</taxon>
        <taxon>Paenibacillaceae</taxon>
        <taxon>Paenibacillus</taxon>
    </lineage>
</organism>
<dbReference type="AlphaFoldDB" id="A0A090ZNI4"/>
<name>A0A090ZNI4_PAEMA</name>
<evidence type="ECO:0000313" key="2">
    <source>
        <dbReference type="Proteomes" id="UP000029278"/>
    </source>
</evidence>
<sequence length="201" mass="21555">MHSVRGRRLWSGGHIWGHIRDYVRDYVRDHIRDLICGLVRGPILAAALLLVSGCARSEASSGNGLGSEPPLPAVRTAADTAITVIQGSYCWSSTGKSGKTGQGVCVDYASPSEIAQGKPAAAASPGEKITFRFDNVKPPTETTVTLFKDGRSEQVAAADGSFEVPHEPGTYVYDLFAIWLKDPEKRISAGTSSYVFSVRVE</sequence>
<accession>A0A090ZNI4</accession>
<keyword evidence="2" id="KW-1185">Reference proteome</keyword>
<proteinExistence type="predicted"/>